<dbReference type="KEGG" id="poj:PtoMrB4_21050"/>
<dbReference type="GO" id="GO:0071949">
    <property type="term" value="F:FAD binding"/>
    <property type="evidence" value="ECO:0007669"/>
    <property type="project" value="InterPro"/>
</dbReference>
<gene>
    <name evidence="5" type="primary">pobA</name>
    <name evidence="5" type="ORF">PtoMrB4_21050</name>
    <name evidence="6" type="ORF">R0G64_00795</name>
</gene>
<dbReference type="SUPFAM" id="SSF54373">
    <property type="entry name" value="FAD-linked reductases, C-terminal domain"/>
    <property type="match status" value="1"/>
</dbReference>
<evidence type="ECO:0000313" key="7">
    <source>
        <dbReference type="Proteomes" id="UP000501237"/>
    </source>
</evidence>
<dbReference type="Gene3D" id="3.30.9.10">
    <property type="entry name" value="D-Amino Acid Oxidase, subunit A, domain 2"/>
    <property type="match status" value="1"/>
</dbReference>
<evidence type="ECO:0000313" key="5">
    <source>
        <dbReference type="EMBL" id="BCA28128.1"/>
    </source>
</evidence>
<keyword evidence="2" id="KW-0274">FAD</keyword>
<dbReference type="GeneID" id="57397327"/>
<evidence type="ECO:0000256" key="2">
    <source>
        <dbReference type="ARBA" id="ARBA00022827"/>
    </source>
</evidence>
<dbReference type="PRINTS" id="PR00420">
    <property type="entry name" value="RNGMNOXGNASE"/>
</dbReference>
<dbReference type="Proteomes" id="UP001273935">
    <property type="component" value="Unassembled WGS sequence"/>
</dbReference>
<dbReference type="EC" id="1.14.13.2" evidence="3"/>
<dbReference type="SUPFAM" id="SSF51905">
    <property type="entry name" value="FAD/NAD(P)-binding domain"/>
    <property type="match status" value="1"/>
</dbReference>
<dbReference type="RefSeq" id="WP_172433210.1">
    <property type="nucleotide sequence ID" value="NZ_AP022642.1"/>
</dbReference>
<dbReference type="NCBIfam" id="NF006091">
    <property type="entry name" value="PRK08243.1"/>
    <property type="match status" value="1"/>
</dbReference>
<dbReference type="Gene3D" id="3.50.50.60">
    <property type="entry name" value="FAD/NAD(P)-binding domain"/>
    <property type="match status" value="1"/>
</dbReference>
<evidence type="ECO:0000256" key="3">
    <source>
        <dbReference type="NCBIfam" id="TIGR02360"/>
    </source>
</evidence>
<dbReference type="Pfam" id="PF01494">
    <property type="entry name" value="FAD_binding_3"/>
    <property type="match status" value="1"/>
</dbReference>
<keyword evidence="6" id="KW-0560">Oxidoreductase</keyword>
<dbReference type="PANTHER" id="PTHR43004:SF3">
    <property type="entry name" value="P-HYDROXYBENZOATE HYDROXYLASE"/>
    <property type="match status" value="1"/>
</dbReference>
<dbReference type="NCBIfam" id="TIGR02360">
    <property type="entry name" value="pbenz_hydroxyl"/>
    <property type="match status" value="1"/>
</dbReference>
<dbReference type="GO" id="GO:0018659">
    <property type="term" value="F:4-hydroxybenzoate 3-monooxygenase activity"/>
    <property type="evidence" value="ECO:0007669"/>
    <property type="project" value="UniProtKB-UniRule"/>
</dbReference>
<keyword evidence="1" id="KW-0285">Flavoprotein</keyword>
<feature type="domain" description="FAD-binding" evidence="4">
    <location>
        <begin position="2"/>
        <end position="342"/>
    </location>
</feature>
<dbReference type="AlphaFoldDB" id="A0A679GI60"/>
<dbReference type="InterPro" id="IPR002938">
    <property type="entry name" value="FAD-bd"/>
</dbReference>
<dbReference type="EMBL" id="JAWJUL010000002">
    <property type="protein sequence ID" value="MDV3437962.1"/>
    <property type="molecule type" value="Genomic_DNA"/>
</dbReference>
<dbReference type="InterPro" id="IPR036188">
    <property type="entry name" value="FAD/NAD-bd_sf"/>
</dbReference>
<accession>A0A679GI60</accession>
<dbReference type="EMBL" id="AP022642">
    <property type="protein sequence ID" value="BCA28128.1"/>
    <property type="molecule type" value="Genomic_DNA"/>
</dbReference>
<evidence type="ECO:0000313" key="6">
    <source>
        <dbReference type="EMBL" id="MDV3437962.1"/>
    </source>
</evidence>
<dbReference type="Proteomes" id="UP000501237">
    <property type="component" value="Chromosome"/>
</dbReference>
<name>A0A679GI60_9GAMM</name>
<keyword evidence="8" id="KW-1185">Reference proteome</keyword>
<dbReference type="InterPro" id="IPR012733">
    <property type="entry name" value="HB_mOase"/>
</dbReference>
<dbReference type="PANTHER" id="PTHR43004">
    <property type="entry name" value="TRK SYSTEM POTASSIUM UPTAKE PROTEIN"/>
    <property type="match status" value="1"/>
</dbReference>
<evidence type="ECO:0000313" key="8">
    <source>
        <dbReference type="Proteomes" id="UP001273935"/>
    </source>
</evidence>
<proteinExistence type="predicted"/>
<reference evidence="6 8" key="2">
    <citation type="submission" date="2023-10" db="EMBL/GenBank/DDBJ databases">
        <title>Pseudomonas otitidis isolated from a paediatric patient with cystic fibrosis in Chile.</title>
        <authorList>
            <person name="Amsteins-Romero L."/>
            <person name="Opazo-Capurro A."/>
            <person name="Matus-Kohler M."/>
            <person name="Gonzalez-Rocha G."/>
        </authorList>
    </citation>
    <scope>NUCLEOTIDE SEQUENCE [LARGE SCALE GENOMIC DNA]</scope>
    <source>
        <strain evidence="6 8">P-714</strain>
    </source>
</reference>
<protein>
    <recommendedName>
        <fullName evidence="3">4-hydroxybenzoate 3-monooxygenase</fullName>
        <ecNumber evidence="3">1.14.13.2</ecNumber>
    </recommendedName>
</protein>
<reference evidence="5 7" key="1">
    <citation type="journal article" date="2020" name="Microbiol. Resour. Announc.">
        <title>Complete genome sequence of Pseudomonas otitidis strain MrB4, isolated from Lake Biwa in Japan.</title>
        <authorList>
            <person name="Miyazaki K."/>
            <person name="Hase E."/>
            <person name="Maruya T."/>
        </authorList>
    </citation>
    <scope>NUCLEOTIDE SEQUENCE [LARGE SCALE GENOMIC DNA]</scope>
    <source>
        <strain evidence="5 7">MrB4</strain>
    </source>
</reference>
<evidence type="ECO:0000256" key="1">
    <source>
        <dbReference type="ARBA" id="ARBA00022630"/>
    </source>
</evidence>
<dbReference type="GO" id="GO:0043639">
    <property type="term" value="P:benzoate catabolic process"/>
    <property type="evidence" value="ECO:0007669"/>
    <property type="project" value="InterPro"/>
</dbReference>
<organism evidence="5 7">
    <name type="scientific">Metapseudomonas otitidis</name>
    <dbReference type="NCBI Taxonomy" id="319939"/>
    <lineage>
        <taxon>Bacteria</taxon>
        <taxon>Pseudomonadati</taxon>
        <taxon>Pseudomonadota</taxon>
        <taxon>Gammaproteobacteria</taxon>
        <taxon>Pseudomonadales</taxon>
        <taxon>Pseudomonadaceae</taxon>
        <taxon>Metapseudomonas</taxon>
    </lineage>
</organism>
<evidence type="ECO:0000259" key="4">
    <source>
        <dbReference type="Pfam" id="PF01494"/>
    </source>
</evidence>
<dbReference type="InterPro" id="IPR050641">
    <property type="entry name" value="RIFMO-like"/>
</dbReference>
<sequence>MKTQVAIIGAGPSGLLLGQLLHKAGIDTLIIERQTPDYVLGRIRAGVLEQGTVDMLREAGVSARMDAEGLVHEGVELVFDGKRVPIHLSELTGGKSVMVYGQTEVTRDLMEARAASGAPTLYGASNVALHELKGERPYVTFEHAGEQVRVDCDYIAGCDGFHGVSRQSIPAGVLTEYERVYPFGWLGLLSDTPPVHEELIYAQHPRGFSLCSQRSLTRSRYYLQVPLTDKVEDWSDERFWTELKARLPEEVAGRLVTGPSLEKSIAPLRSFVVEPMQYGHLFLVGDAAHIVPPTGAKGLNLAASDVCYLYRILVKVYREGRTDLLEKYSELALRRVWKGERFSWFMTNLLHDFNGHQDAWDQKMQQADREYFLSSRAGLVNIAENYVGLPYERVE</sequence>